<dbReference type="PANTHER" id="PTHR31234:SF9">
    <property type="entry name" value="OS01G0195400 PROTEIN"/>
    <property type="match status" value="1"/>
</dbReference>
<evidence type="ECO:0000256" key="5">
    <source>
        <dbReference type="SAM" id="MobiDB-lite"/>
    </source>
</evidence>
<dbReference type="InterPro" id="IPR044839">
    <property type="entry name" value="NDR1-like"/>
</dbReference>
<keyword evidence="3 6" id="KW-1133">Transmembrane helix</keyword>
<dbReference type="GO" id="GO:0098542">
    <property type="term" value="P:defense response to other organism"/>
    <property type="evidence" value="ECO:0007669"/>
    <property type="project" value="InterPro"/>
</dbReference>
<feature type="region of interest" description="Disordered" evidence="5">
    <location>
        <begin position="1"/>
        <end position="42"/>
    </location>
</feature>
<feature type="transmembrane region" description="Helical" evidence="6">
    <location>
        <begin position="60"/>
        <end position="85"/>
    </location>
</feature>
<reference evidence="8" key="1">
    <citation type="journal article" date="2005" name="PLoS Biol.">
        <title>The genomes of Oryza sativa: a history of duplications.</title>
        <authorList>
            <person name="Yu J."/>
            <person name="Wang J."/>
            <person name="Lin W."/>
            <person name="Li S."/>
            <person name="Li H."/>
            <person name="Zhou J."/>
            <person name="Ni P."/>
            <person name="Dong W."/>
            <person name="Hu S."/>
            <person name="Zeng C."/>
            <person name="Zhang J."/>
            <person name="Zhang Y."/>
            <person name="Li R."/>
            <person name="Xu Z."/>
            <person name="Li S."/>
            <person name="Li X."/>
            <person name="Zheng H."/>
            <person name="Cong L."/>
            <person name="Lin L."/>
            <person name="Yin J."/>
            <person name="Geng J."/>
            <person name="Li G."/>
            <person name="Shi J."/>
            <person name="Liu J."/>
            <person name="Lv H."/>
            <person name="Li J."/>
            <person name="Wang J."/>
            <person name="Deng Y."/>
            <person name="Ran L."/>
            <person name="Shi X."/>
            <person name="Wang X."/>
            <person name="Wu Q."/>
            <person name="Li C."/>
            <person name="Ren X."/>
            <person name="Wang J."/>
            <person name="Wang X."/>
            <person name="Li D."/>
            <person name="Liu D."/>
            <person name="Zhang X."/>
            <person name="Ji Z."/>
            <person name="Zhao W."/>
            <person name="Sun Y."/>
            <person name="Zhang Z."/>
            <person name="Bao J."/>
            <person name="Han Y."/>
            <person name="Dong L."/>
            <person name="Ji J."/>
            <person name="Chen P."/>
            <person name="Wu S."/>
            <person name="Liu J."/>
            <person name="Xiao Y."/>
            <person name="Bu D."/>
            <person name="Tan J."/>
            <person name="Yang L."/>
            <person name="Ye C."/>
            <person name="Zhang J."/>
            <person name="Xu J."/>
            <person name="Zhou Y."/>
            <person name="Yu Y."/>
            <person name="Zhang B."/>
            <person name="Zhuang S."/>
            <person name="Wei H."/>
            <person name="Liu B."/>
            <person name="Lei M."/>
            <person name="Yu H."/>
            <person name="Li Y."/>
            <person name="Xu H."/>
            <person name="Wei S."/>
            <person name="He X."/>
            <person name="Fang L."/>
            <person name="Zhang Z."/>
            <person name="Zhang Y."/>
            <person name="Huang X."/>
            <person name="Su Z."/>
            <person name="Tong W."/>
            <person name="Li J."/>
            <person name="Tong Z."/>
            <person name="Li S."/>
            <person name="Ye J."/>
            <person name="Wang L."/>
            <person name="Fang L."/>
            <person name="Lei T."/>
            <person name="Chen C."/>
            <person name="Chen H."/>
            <person name="Xu Z."/>
            <person name="Li H."/>
            <person name="Huang H."/>
            <person name="Zhang F."/>
            <person name="Xu H."/>
            <person name="Li N."/>
            <person name="Zhao C."/>
            <person name="Li S."/>
            <person name="Dong L."/>
            <person name="Huang Y."/>
            <person name="Li L."/>
            <person name="Xi Y."/>
            <person name="Qi Q."/>
            <person name="Li W."/>
            <person name="Zhang B."/>
            <person name="Hu W."/>
            <person name="Zhang Y."/>
            <person name="Tian X."/>
            <person name="Jiao Y."/>
            <person name="Liang X."/>
            <person name="Jin J."/>
            <person name="Gao L."/>
            <person name="Zheng W."/>
            <person name="Hao B."/>
            <person name="Liu S."/>
            <person name="Wang W."/>
            <person name="Yuan L."/>
            <person name="Cao M."/>
            <person name="McDermott J."/>
            <person name="Samudrala R."/>
            <person name="Wang J."/>
            <person name="Wong G.K."/>
            <person name="Yang H."/>
        </authorList>
    </citation>
    <scope>NUCLEOTIDE SEQUENCE [LARGE SCALE GENOMIC DNA]</scope>
</reference>
<feature type="region of interest" description="Disordered" evidence="5">
    <location>
        <begin position="207"/>
        <end position="247"/>
    </location>
</feature>
<feature type="compositionally biased region" description="Low complexity" evidence="5">
    <location>
        <begin position="222"/>
        <end position="240"/>
    </location>
</feature>
<evidence type="ECO:0000256" key="6">
    <source>
        <dbReference type="SAM" id="Phobius"/>
    </source>
</evidence>
<evidence type="ECO:0000256" key="2">
    <source>
        <dbReference type="ARBA" id="ARBA00022692"/>
    </source>
</evidence>
<dbReference type="AlphaFoldDB" id="A2ZQ91"/>
<reference evidence="8" key="2">
    <citation type="submission" date="2008-12" db="EMBL/GenBank/DDBJ databases">
        <title>Improved gene annotation of the rice (Oryza sativa) genomes.</title>
        <authorList>
            <person name="Wang J."/>
            <person name="Li R."/>
            <person name="Fan W."/>
            <person name="Huang Q."/>
            <person name="Zhang J."/>
            <person name="Zhou Y."/>
            <person name="Hu Y."/>
            <person name="Zi S."/>
            <person name="Li J."/>
            <person name="Ni P."/>
            <person name="Zheng H."/>
            <person name="Zhang Y."/>
            <person name="Zhao M."/>
            <person name="Hao Q."/>
            <person name="McDermott J."/>
            <person name="Samudrala R."/>
            <person name="Kristiansen K."/>
            <person name="Wong G.K.-S."/>
        </authorList>
    </citation>
    <scope>NUCLEOTIDE SEQUENCE</scope>
</reference>
<evidence type="ECO:0000313" key="8">
    <source>
        <dbReference type="EMBL" id="EAZ10888.1"/>
    </source>
</evidence>
<evidence type="ECO:0000256" key="1">
    <source>
        <dbReference type="ARBA" id="ARBA00004167"/>
    </source>
</evidence>
<evidence type="ECO:0000259" key="7">
    <source>
        <dbReference type="Pfam" id="PF03168"/>
    </source>
</evidence>
<keyword evidence="4 6" id="KW-0472">Membrane</keyword>
<evidence type="ECO:0000256" key="3">
    <source>
        <dbReference type="ARBA" id="ARBA00022989"/>
    </source>
</evidence>
<dbReference type="GO" id="GO:0016020">
    <property type="term" value="C:membrane"/>
    <property type="evidence" value="ECO:0007669"/>
    <property type="project" value="UniProtKB-SubCell"/>
</dbReference>
<feature type="region of interest" description="Disordered" evidence="5">
    <location>
        <begin position="382"/>
        <end position="436"/>
    </location>
</feature>
<dbReference type="InterPro" id="IPR004864">
    <property type="entry name" value="LEA_2"/>
</dbReference>
<comment type="subcellular location">
    <subcellularLocation>
        <location evidence="1">Membrane</location>
        <topology evidence="1">Single-pass membrane protein</topology>
    </subcellularLocation>
</comment>
<dbReference type="Pfam" id="PF03168">
    <property type="entry name" value="LEA_2"/>
    <property type="match status" value="1"/>
</dbReference>
<dbReference type="EMBL" id="CM000138">
    <property type="protein sequence ID" value="EAZ10888.1"/>
    <property type="molecule type" value="Genomic_DNA"/>
</dbReference>
<dbReference type="PANTHER" id="PTHR31234">
    <property type="entry name" value="LATE EMBRYOGENESIS ABUNDANT (LEA) HYDROXYPROLINE-RICH GLYCOPROTEIN FAMILY"/>
    <property type="match status" value="1"/>
</dbReference>
<keyword evidence="2 6" id="KW-0812">Transmembrane</keyword>
<accession>A2ZQ91</accession>
<protein>
    <recommendedName>
        <fullName evidence="7">Late embryogenesis abundant protein LEA-2 subgroup domain-containing protein</fullName>
    </recommendedName>
</protein>
<feature type="compositionally biased region" description="Low complexity" evidence="5">
    <location>
        <begin position="397"/>
        <end position="412"/>
    </location>
</feature>
<name>A2ZQ91_ORYSJ</name>
<dbReference type="Proteomes" id="UP000007752">
    <property type="component" value="Chromosome 1"/>
</dbReference>
<proteinExistence type="predicted"/>
<gene>
    <name evidence="8" type="ORF">OsJ_00732</name>
</gene>
<feature type="domain" description="Late embryogenesis abundant protein LEA-2 subgroup" evidence="7">
    <location>
        <begin position="273"/>
        <end position="371"/>
    </location>
</feature>
<organism evidence="8">
    <name type="scientific">Oryza sativa subsp. japonica</name>
    <name type="common">Rice</name>
    <dbReference type="NCBI Taxonomy" id="39947"/>
    <lineage>
        <taxon>Eukaryota</taxon>
        <taxon>Viridiplantae</taxon>
        <taxon>Streptophyta</taxon>
        <taxon>Embryophyta</taxon>
        <taxon>Tracheophyta</taxon>
        <taxon>Spermatophyta</taxon>
        <taxon>Magnoliopsida</taxon>
        <taxon>Liliopsida</taxon>
        <taxon>Poales</taxon>
        <taxon>Poaceae</taxon>
        <taxon>BOP clade</taxon>
        <taxon>Oryzoideae</taxon>
        <taxon>Oryzeae</taxon>
        <taxon>Oryzinae</taxon>
        <taxon>Oryza</taxon>
        <taxon>Oryza sativa</taxon>
    </lineage>
</organism>
<evidence type="ECO:0000256" key="4">
    <source>
        <dbReference type="ARBA" id="ARBA00023136"/>
    </source>
</evidence>
<sequence length="448" mass="45786">MSSNGKPNPPPAASAAAAAGNGAGGPPKMYQRPIYRPQAPAAKRRRGGRSSCRFSCCCCFFYAVLVVLLLAFVAAVAGGAFYLLYRPHRPAFTLSVARVDKLSLSSSATAPTLTDSIDVKLTAKNPNKKLVYLYDDFAVTAATGANAATVSASALGVDPTTAATDIKKSGEFTITLDLETKAGVKVGGLKTKKIGVLVHCEGIKVAAPAPPPPPAKKKKGGVKLSVSDAPSPAASVDDTTPSPPPATTVARVCQLSLSSSATAPTLTDSIDVTLTAKNPNKKLVYLYDDFAVTAATAANAVPLGEGSVPGFVHDAGNITVIKATVSASALGVDPTTAATDIKKSGEFTITLDLETKAGVKVGGLKTKKIGVLVHCEGIKVAAPAPPPPPAKKKKGGVKLSVSDAPSPAASVDYTTPSPAAGEQRRAPVPGQDPSQDLEVDFLFNFPKF</sequence>